<evidence type="ECO:0000256" key="10">
    <source>
        <dbReference type="SAM" id="Phobius"/>
    </source>
</evidence>
<dbReference type="RefSeq" id="WP_189671516.1">
    <property type="nucleotide sequence ID" value="NZ_BNAS01000009.1"/>
</dbReference>
<evidence type="ECO:0000256" key="9">
    <source>
        <dbReference type="SAM" id="MobiDB-lite"/>
    </source>
</evidence>
<reference evidence="12" key="2">
    <citation type="submission" date="2020-09" db="EMBL/GenBank/DDBJ databases">
        <authorList>
            <person name="Sun Q."/>
            <person name="Zhou Y."/>
        </authorList>
    </citation>
    <scope>NUCLEOTIDE SEQUENCE</scope>
    <source>
        <strain evidence="12">CGMCC 4.7398</strain>
    </source>
</reference>
<evidence type="ECO:0000256" key="5">
    <source>
        <dbReference type="ARBA" id="ARBA00022741"/>
    </source>
</evidence>
<evidence type="ECO:0000256" key="2">
    <source>
        <dbReference type="ARBA" id="ARBA00012438"/>
    </source>
</evidence>
<dbReference type="PANTHER" id="PTHR24421">
    <property type="entry name" value="NITRATE/NITRITE SENSOR PROTEIN NARX-RELATED"/>
    <property type="match status" value="1"/>
</dbReference>
<evidence type="ECO:0000256" key="4">
    <source>
        <dbReference type="ARBA" id="ARBA00022679"/>
    </source>
</evidence>
<dbReference type="Pfam" id="PF07730">
    <property type="entry name" value="HisKA_3"/>
    <property type="match status" value="1"/>
</dbReference>
<gene>
    <name evidence="12" type="ORF">GCM10017772_44790</name>
</gene>
<keyword evidence="10" id="KW-0472">Membrane</keyword>
<evidence type="ECO:0000256" key="1">
    <source>
        <dbReference type="ARBA" id="ARBA00000085"/>
    </source>
</evidence>
<keyword evidence="10" id="KW-0812">Transmembrane</keyword>
<feature type="transmembrane region" description="Helical" evidence="10">
    <location>
        <begin position="109"/>
        <end position="127"/>
    </location>
</feature>
<protein>
    <recommendedName>
        <fullName evidence="2">histidine kinase</fullName>
        <ecNumber evidence="2">2.7.13.3</ecNumber>
    </recommendedName>
</protein>
<dbReference type="EC" id="2.7.13.3" evidence="2"/>
<comment type="catalytic activity">
    <reaction evidence="1">
        <text>ATP + protein L-histidine = ADP + protein N-phospho-L-histidine.</text>
        <dbReference type="EC" id="2.7.13.3"/>
    </reaction>
</comment>
<evidence type="ECO:0000256" key="8">
    <source>
        <dbReference type="ARBA" id="ARBA00023012"/>
    </source>
</evidence>
<dbReference type="GO" id="GO:0005524">
    <property type="term" value="F:ATP binding"/>
    <property type="evidence" value="ECO:0007669"/>
    <property type="project" value="UniProtKB-KW"/>
</dbReference>
<keyword evidence="3" id="KW-0597">Phosphoprotein</keyword>
<evidence type="ECO:0000313" key="13">
    <source>
        <dbReference type="Proteomes" id="UP000627369"/>
    </source>
</evidence>
<dbReference type="Gene3D" id="1.20.5.1930">
    <property type="match status" value="1"/>
</dbReference>
<keyword evidence="4" id="KW-0808">Transferase</keyword>
<reference evidence="12" key="1">
    <citation type="journal article" date="2014" name="Int. J. Syst. Evol. Microbiol.">
        <title>Complete genome sequence of Corynebacterium casei LMG S-19264T (=DSM 44701T), isolated from a smear-ripened cheese.</title>
        <authorList>
            <consortium name="US DOE Joint Genome Institute (JGI-PGF)"/>
            <person name="Walter F."/>
            <person name="Albersmeier A."/>
            <person name="Kalinowski J."/>
            <person name="Ruckert C."/>
        </authorList>
    </citation>
    <scope>NUCLEOTIDE SEQUENCE</scope>
    <source>
        <strain evidence="12">CGMCC 4.7398</strain>
    </source>
</reference>
<keyword evidence="13" id="KW-1185">Reference proteome</keyword>
<keyword evidence="7" id="KW-0067">ATP-binding</keyword>
<dbReference type="SUPFAM" id="SSF55874">
    <property type="entry name" value="ATPase domain of HSP90 chaperone/DNA topoisomerase II/histidine kinase"/>
    <property type="match status" value="1"/>
</dbReference>
<dbReference type="GO" id="GO:0000155">
    <property type="term" value="F:phosphorelay sensor kinase activity"/>
    <property type="evidence" value="ECO:0007669"/>
    <property type="project" value="InterPro"/>
</dbReference>
<evidence type="ECO:0000313" key="12">
    <source>
        <dbReference type="EMBL" id="GHH79324.1"/>
    </source>
</evidence>
<feature type="compositionally biased region" description="Basic and acidic residues" evidence="9">
    <location>
        <begin position="412"/>
        <end position="428"/>
    </location>
</feature>
<dbReference type="AlphaFoldDB" id="A0A919G7R8"/>
<feature type="region of interest" description="Disordered" evidence="9">
    <location>
        <begin position="381"/>
        <end position="428"/>
    </location>
</feature>
<dbReference type="CDD" id="cd16917">
    <property type="entry name" value="HATPase_UhpB-NarQ-NarX-like"/>
    <property type="match status" value="1"/>
</dbReference>
<dbReference type="EMBL" id="BNAS01000009">
    <property type="protein sequence ID" value="GHH79324.1"/>
    <property type="molecule type" value="Genomic_DNA"/>
</dbReference>
<comment type="caution">
    <text evidence="12">The sequence shown here is derived from an EMBL/GenBank/DDBJ whole genome shotgun (WGS) entry which is preliminary data.</text>
</comment>
<accession>A0A919G7R8</accession>
<keyword evidence="8" id="KW-0902">Two-component regulatory system</keyword>
<dbReference type="GO" id="GO:0016020">
    <property type="term" value="C:membrane"/>
    <property type="evidence" value="ECO:0007669"/>
    <property type="project" value="InterPro"/>
</dbReference>
<proteinExistence type="predicted"/>
<dbReference type="PANTHER" id="PTHR24421:SF10">
    <property type="entry name" value="NITRATE_NITRITE SENSOR PROTEIN NARQ"/>
    <property type="match status" value="1"/>
</dbReference>
<keyword evidence="6" id="KW-0418">Kinase</keyword>
<dbReference type="InterPro" id="IPR011712">
    <property type="entry name" value="Sig_transdc_His_kin_sub3_dim/P"/>
</dbReference>
<evidence type="ECO:0000256" key="3">
    <source>
        <dbReference type="ARBA" id="ARBA00022553"/>
    </source>
</evidence>
<feature type="domain" description="Signal transduction histidine kinase subgroup 3 dimerisation and phosphoacceptor" evidence="11">
    <location>
        <begin position="183"/>
        <end position="247"/>
    </location>
</feature>
<evidence type="ECO:0000259" key="11">
    <source>
        <dbReference type="Pfam" id="PF07730"/>
    </source>
</evidence>
<organism evidence="12 13">
    <name type="scientific">Promicromonospora soli</name>
    <dbReference type="NCBI Taxonomy" id="2035533"/>
    <lineage>
        <taxon>Bacteria</taxon>
        <taxon>Bacillati</taxon>
        <taxon>Actinomycetota</taxon>
        <taxon>Actinomycetes</taxon>
        <taxon>Micrococcales</taxon>
        <taxon>Promicromonosporaceae</taxon>
        <taxon>Promicromonospora</taxon>
    </lineage>
</organism>
<dbReference type="Proteomes" id="UP000627369">
    <property type="component" value="Unassembled WGS sequence"/>
</dbReference>
<dbReference type="InterPro" id="IPR036890">
    <property type="entry name" value="HATPase_C_sf"/>
</dbReference>
<evidence type="ECO:0000256" key="6">
    <source>
        <dbReference type="ARBA" id="ARBA00022777"/>
    </source>
</evidence>
<sequence>MPRSEEVRFGLARRVPAWVGHVVATLTVVGASALPTSEHGSPDWRADTAALALVAAALLLMRRRLPVATVAATVGVVWLSVPLELFNQGVVFAAAIATFTATRGLTRRRGLWVGISAAVLVGAAGAVAVGRGAMQVLLLILLFGALGDMVRVQREQFLAITERAERAEATREALAHQRVAEDRLAIARDLHDAVAHQIAVINLHAGVATSALRERPDDAAHSLAVIRGASRTVLAQIGDLLATLRDPGSSGTGPVSLTQLDDILREFRGHGLDVTVRRLGDARELPAAVDVVALRVIQEALTNAHKHGTEHRAHVVLEYAAGRLHITVANPVPAQLGPTADAAVGAGAERAAGHGLVGARERVESVRGTLSYGRTGLSSWQLDVDLPTDPRRPGAEAPPAETPSADAPAVDKPGDELRGDKPSTGERS</sequence>
<dbReference type="InterPro" id="IPR050482">
    <property type="entry name" value="Sensor_HK_TwoCompSys"/>
</dbReference>
<keyword evidence="5" id="KW-0547">Nucleotide-binding</keyword>
<keyword evidence="10" id="KW-1133">Transmembrane helix</keyword>
<name>A0A919G7R8_9MICO</name>
<dbReference type="GO" id="GO:0046983">
    <property type="term" value="F:protein dimerization activity"/>
    <property type="evidence" value="ECO:0007669"/>
    <property type="project" value="InterPro"/>
</dbReference>
<evidence type="ECO:0000256" key="7">
    <source>
        <dbReference type="ARBA" id="ARBA00022840"/>
    </source>
</evidence>
<feature type="compositionally biased region" description="Low complexity" evidence="9">
    <location>
        <begin position="395"/>
        <end position="408"/>
    </location>
</feature>
<dbReference type="Gene3D" id="3.30.565.10">
    <property type="entry name" value="Histidine kinase-like ATPase, C-terminal domain"/>
    <property type="match status" value="1"/>
</dbReference>